<gene>
    <name evidence="2" type="ORF">COLO4_00274</name>
</gene>
<feature type="compositionally biased region" description="Low complexity" evidence="1">
    <location>
        <begin position="35"/>
        <end position="48"/>
    </location>
</feature>
<feature type="region of interest" description="Disordered" evidence="1">
    <location>
        <begin position="28"/>
        <end position="82"/>
    </location>
</feature>
<evidence type="ECO:0000313" key="2">
    <source>
        <dbReference type="EMBL" id="OMP14127.1"/>
    </source>
</evidence>
<dbReference type="EMBL" id="AWUE01001958">
    <property type="protein sequence ID" value="OMP14127.1"/>
    <property type="molecule type" value="Genomic_DNA"/>
</dbReference>
<feature type="compositionally biased region" description="Low complexity" evidence="1">
    <location>
        <begin position="58"/>
        <end position="82"/>
    </location>
</feature>
<reference evidence="3" key="1">
    <citation type="submission" date="2013-09" db="EMBL/GenBank/DDBJ databases">
        <title>Corchorus olitorius genome sequencing.</title>
        <authorList>
            <person name="Alam M."/>
            <person name="Haque M.S."/>
            <person name="Islam M.S."/>
            <person name="Emdad E.M."/>
            <person name="Islam M.M."/>
            <person name="Ahmed B."/>
            <person name="Halim A."/>
            <person name="Hossen Q.M.M."/>
            <person name="Hossain M.Z."/>
            <person name="Ahmed R."/>
            <person name="Khan M.M."/>
            <person name="Islam R."/>
            <person name="Rashid M.M."/>
            <person name="Khan S.A."/>
            <person name="Rahman M.S."/>
            <person name="Alam M."/>
            <person name="Yahiya A.S."/>
            <person name="Khan M.S."/>
            <person name="Azam M.S."/>
            <person name="Haque T."/>
            <person name="Lashkar M.Z.H."/>
            <person name="Akhand A.I."/>
            <person name="Morshed G."/>
            <person name="Roy S."/>
            <person name="Uddin K.S."/>
            <person name="Rabeya T."/>
            <person name="Hossain A.S."/>
            <person name="Chowdhury A."/>
            <person name="Snigdha A.R."/>
            <person name="Mortoza M.S."/>
            <person name="Matin S.A."/>
            <person name="Hoque S.M.E."/>
            <person name="Islam M.K."/>
            <person name="Roy D.K."/>
            <person name="Haider R."/>
            <person name="Moosa M.M."/>
            <person name="Elias S.M."/>
            <person name="Hasan A.M."/>
            <person name="Jahan S."/>
            <person name="Shafiuddin M."/>
            <person name="Mahmood N."/>
            <person name="Shommy N.S."/>
        </authorList>
    </citation>
    <scope>NUCLEOTIDE SEQUENCE [LARGE SCALE GENOMIC DNA]</scope>
    <source>
        <strain evidence="3">cv. O-4</strain>
    </source>
</reference>
<name>A0A1R3L484_9ROSI</name>
<keyword evidence="3" id="KW-1185">Reference proteome</keyword>
<evidence type="ECO:0000313" key="3">
    <source>
        <dbReference type="Proteomes" id="UP000187203"/>
    </source>
</evidence>
<dbReference type="Proteomes" id="UP000187203">
    <property type="component" value="Unassembled WGS sequence"/>
</dbReference>
<dbReference type="AlphaFoldDB" id="A0A1R3L484"/>
<protein>
    <submittedName>
        <fullName evidence="2">Uncharacterized protein</fullName>
    </submittedName>
</protein>
<sequence>DSCPLHAVRHGGRFDRCGFPVPRRAGAGIEGAGGDAPADAAGHGAFHASSLGDHGRPVRAAARPGGRFRVAGPDDAAGAAGADRQCRGIRAVPGATGPDLWHRLHAAARHGGRYRRKRLRQRSPDVG</sequence>
<accession>A0A1R3L484</accession>
<organism evidence="2 3">
    <name type="scientific">Corchorus olitorius</name>
    <dbReference type="NCBI Taxonomy" id="93759"/>
    <lineage>
        <taxon>Eukaryota</taxon>
        <taxon>Viridiplantae</taxon>
        <taxon>Streptophyta</taxon>
        <taxon>Embryophyta</taxon>
        <taxon>Tracheophyta</taxon>
        <taxon>Spermatophyta</taxon>
        <taxon>Magnoliopsida</taxon>
        <taxon>eudicotyledons</taxon>
        <taxon>Gunneridae</taxon>
        <taxon>Pentapetalae</taxon>
        <taxon>rosids</taxon>
        <taxon>malvids</taxon>
        <taxon>Malvales</taxon>
        <taxon>Malvaceae</taxon>
        <taxon>Grewioideae</taxon>
        <taxon>Apeibeae</taxon>
        <taxon>Corchorus</taxon>
    </lineage>
</organism>
<proteinExistence type="predicted"/>
<feature type="non-terminal residue" evidence="2">
    <location>
        <position position="1"/>
    </location>
</feature>
<evidence type="ECO:0000256" key="1">
    <source>
        <dbReference type="SAM" id="MobiDB-lite"/>
    </source>
</evidence>
<comment type="caution">
    <text evidence="2">The sequence shown here is derived from an EMBL/GenBank/DDBJ whole genome shotgun (WGS) entry which is preliminary data.</text>
</comment>